<dbReference type="InterPro" id="IPR004104">
    <property type="entry name" value="Gfo/Idh/MocA-like_OxRdtase_C"/>
</dbReference>
<dbReference type="Gene3D" id="3.30.360.10">
    <property type="entry name" value="Dihydrodipicolinate Reductase, domain 2"/>
    <property type="match status" value="1"/>
</dbReference>
<dbReference type="PANTHER" id="PTHR43377:SF2">
    <property type="entry name" value="BINDING ROSSMANN FOLD OXIDOREDUCTASE, PUTATIVE (AFU_ORTHOLOGUE AFUA_4G00560)-RELATED"/>
    <property type="match status" value="1"/>
</dbReference>
<keyword evidence="4" id="KW-1185">Reference proteome</keyword>
<evidence type="ECO:0000259" key="1">
    <source>
        <dbReference type="Pfam" id="PF01408"/>
    </source>
</evidence>
<dbReference type="InterPro" id="IPR036291">
    <property type="entry name" value="NAD(P)-bd_dom_sf"/>
</dbReference>
<name>A0ABS9BKM2_9BACT</name>
<gene>
    <name evidence="3" type="ORF">L0U88_13625</name>
</gene>
<sequence>MTKNFKEFPYDDKTTHILLPERFETIEKPVTAIVIGAGRRGYVYGQFASQYPQQFDIIGVAEPNPIRNQRYATTHKIPAENCFLNWEDVFTRPRFADAVIIASPDRLHVGPCLAALKAGYHVLLEKPIAPSEEECRQILEASHASGKIVAVCHVLRYAPYFRKLRSLIRSGAIGELISIQHLEPIEHVHMTHSYVRGNWKNSTTTTPIILAKASHDLDILRWLVGKPCTAVHAFGGLRWFRQENAPEGSTHRCTDGCKVEEECPYSAIKIYHKLRERTYVFDLPEDKDAQGDYIMEQLRTTDYGRCVYRMDNDQPDHYVANLQFEGGVTASFSLQAFTSYEGRRTRVMGSHGDIVGDMTEMVITSFQNGKKEKWAETTDLHGGGDFRLMADFVMAVHANDPNMLTSTLEASIESHLMGFAAEKSRKEGIVVPVQC</sequence>
<protein>
    <submittedName>
        <fullName evidence="3">Gfo/Idh/MocA family oxidoreductase</fullName>
    </submittedName>
</protein>
<dbReference type="Gene3D" id="3.40.50.720">
    <property type="entry name" value="NAD(P)-binding Rossmann-like Domain"/>
    <property type="match status" value="1"/>
</dbReference>
<feature type="domain" description="Gfo/Idh/MocA-like oxidoreductase C-terminal" evidence="2">
    <location>
        <begin position="165"/>
        <end position="431"/>
    </location>
</feature>
<dbReference type="Pfam" id="PF02894">
    <property type="entry name" value="GFO_IDH_MocA_C"/>
    <property type="match status" value="1"/>
</dbReference>
<dbReference type="EMBL" id="JAKEVY010000003">
    <property type="protein sequence ID" value="MCF1715672.1"/>
    <property type="molecule type" value="Genomic_DNA"/>
</dbReference>
<dbReference type="SUPFAM" id="SSF55347">
    <property type="entry name" value="Glyceraldehyde-3-phosphate dehydrogenase-like, C-terminal domain"/>
    <property type="match status" value="1"/>
</dbReference>
<dbReference type="PANTHER" id="PTHR43377">
    <property type="entry name" value="BILIVERDIN REDUCTASE A"/>
    <property type="match status" value="1"/>
</dbReference>
<proteinExistence type="predicted"/>
<dbReference type="Proteomes" id="UP001200145">
    <property type="component" value="Unassembled WGS sequence"/>
</dbReference>
<dbReference type="Pfam" id="PF01408">
    <property type="entry name" value="GFO_IDH_MocA"/>
    <property type="match status" value="1"/>
</dbReference>
<dbReference type="RefSeq" id="WP_234866621.1">
    <property type="nucleotide sequence ID" value="NZ_JAKEVY010000003.1"/>
</dbReference>
<feature type="domain" description="Gfo/Idh/MocA-like oxidoreductase N-terminal" evidence="1">
    <location>
        <begin position="33"/>
        <end position="152"/>
    </location>
</feature>
<dbReference type="InterPro" id="IPR000683">
    <property type="entry name" value="Gfo/Idh/MocA-like_OxRdtase_N"/>
</dbReference>
<dbReference type="InterPro" id="IPR051450">
    <property type="entry name" value="Gfo/Idh/MocA_Oxidoreductases"/>
</dbReference>
<dbReference type="SUPFAM" id="SSF51735">
    <property type="entry name" value="NAD(P)-binding Rossmann-fold domains"/>
    <property type="match status" value="1"/>
</dbReference>
<comment type="caution">
    <text evidence="3">The sequence shown here is derived from an EMBL/GenBank/DDBJ whole genome shotgun (WGS) entry which is preliminary data.</text>
</comment>
<organism evidence="3 4">
    <name type="scientific">Flavihumibacter fluminis</name>
    <dbReference type="NCBI Taxonomy" id="2909236"/>
    <lineage>
        <taxon>Bacteria</taxon>
        <taxon>Pseudomonadati</taxon>
        <taxon>Bacteroidota</taxon>
        <taxon>Chitinophagia</taxon>
        <taxon>Chitinophagales</taxon>
        <taxon>Chitinophagaceae</taxon>
        <taxon>Flavihumibacter</taxon>
    </lineage>
</organism>
<accession>A0ABS9BKM2</accession>
<reference evidence="3 4" key="1">
    <citation type="submission" date="2022-01" db="EMBL/GenBank/DDBJ databases">
        <title>Flavihumibacter sp. nov., isolated from sediment of a river.</title>
        <authorList>
            <person name="Liu H."/>
        </authorList>
    </citation>
    <scope>NUCLEOTIDE SEQUENCE [LARGE SCALE GENOMIC DNA]</scope>
    <source>
        <strain evidence="3 4">RY-1</strain>
    </source>
</reference>
<evidence type="ECO:0000313" key="3">
    <source>
        <dbReference type="EMBL" id="MCF1715672.1"/>
    </source>
</evidence>
<evidence type="ECO:0000259" key="2">
    <source>
        <dbReference type="Pfam" id="PF02894"/>
    </source>
</evidence>
<evidence type="ECO:0000313" key="4">
    <source>
        <dbReference type="Proteomes" id="UP001200145"/>
    </source>
</evidence>